<sequence length="109" mass="11620">MAENARDWAQYITSRLERRNAAAVGDLRKNLNAFIANTLACVEQGPEVNQAAASVRTATQRYLSASLSAPGLYDRSANSEPLRIAAVQAAQAFEETVVAAPASQGVKDL</sequence>
<organism evidence="1 2">
    <name type="scientific">Aurantimonas endophytica</name>
    <dbReference type="NCBI Taxonomy" id="1522175"/>
    <lineage>
        <taxon>Bacteria</taxon>
        <taxon>Pseudomonadati</taxon>
        <taxon>Pseudomonadota</taxon>
        <taxon>Alphaproteobacteria</taxon>
        <taxon>Hyphomicrobiales</taxon>
        <taxon>Aurantimonadaceae</taxon>
        <taxon>Aurantimonas</taxon>
    </lineage>
</organism>
<proteinExistence type="predicted"/>
<name>A0A7W6HAG9_9HYPH</name>
<dbReference type="Proteomes" id="UP000588647">
    <property type="component" value="Unassembled WGS sequence"/>
</dbReference>
<dbReference type="AlphaFoldDB" id="A0A7W6HAG9"/>
<evidence type="ECO:0000313" key="2">
    <source>
        <dbReference type="Proteomes" id="UP000588647"/>
    </source>
</evidence>
<reference evidence="1 2" key="1">
    <citation type="submission" date="2020-08" db="EMBL/GenBank/DDBJ databases">
        <title>Genomic Encyclopedia of Type Strains, Phase IV (KMG-IV): sequencing the most valuable type-strain genomes for metagenomic binning, comparative biology and taxonomic classification.</title>
        <authorList>
            <person name="Goeker M."/>
        </authorList>
    </citation>
    <scope>NUCLEOTIDE SEQUENCE [LARGE SCALE GENOMIC DNA]</scope>
    <source>
        <strain evidence="1 2">DSM 103570</strain>
    </source>
</reference>
<gene>
    <name evidence="1" type="ORF">GGR03_000661</name>
</gene>
<accession>A0A7W6HAG9</accession>
<evidence type="ECO:0000313" key="1">
    <source>
        <dbReference type="EMBL" id="MBB4001614.1"/>
    </source>
</evidence>
<keyword evidence="2" id="KW-1185">Reference proteome</keyword>
<protein>
    <submittedName>
        <fullName evidence="1">Uncharacterized protein</fullName>
    </submittedName>
</protein>
<dbReference type="EMBL" id="JACIEM010000001">
    <property type="protein sequence ID" value="MBB4001614.1"/>
    <property type="molecule type" value="Genomic_DNA"/>
</dbReference>
<dbReference type="RefSeq" id="WP_183206123.1">
    <property type="nucleotide sequence ID" value="NZ_JAAAMM010000001.1"/>
</dbReference>
<comment type="caution">
    <text evidence="1">The sequence shown here is derived from an EMBL/GenBank/DDBJ whole genome shotgun (WGS) entry which is preliminary data.</text>
</comment>